<gene>
    <name evidence="2" type="ORF">SPRI_2551</name>
</gene>
<dbReference type="PATRIC" id="fig|38300.4.peg.2693"/>
<evidence type="ECO:0000256" key="1">
    <source>
        <dbReference type="SAM" id="MobiDB-lite"/>
    </source>
</evidence>
<dbReference type="EMBL" id="CP011340">
    <property type="protein sequence ID" value="ALC20857.1"/>
    <property type="molecule type" value="Genomic_DNA"/>
</dbReference>
<evidence type="ECO:0000313" key="3">
    <source>
        <dbReference type="Proteomes" id="UP000060513"/>
    </source>
</evidence>
<dbReference type="STRING" id="38300.SPRI_2551"/>
<organism evidence="2">
    <name type="scientific">Streptomyces pristinaespiralis</name>
    <dbReference type="NCBI Taxonomy" id="38300"/>
    <lineage>
        <taxon>Bacteria</taxon>
        <taxon>Bacillati</taxon>
        <taxon>Actinomycetota</taxon>
        <taxon>Actinomycetes</taxon>
        <taxon>Kitasatosporales</taxon>
        <taxon>Streptomycetaceae</taxon>
        <taxon>Streptomyces</taxon>
    </lineage>
</organism>
<dbReference type="KEGG" id="spri:SPRI_2551"/>
<name>A0A0M4DR70_STRPR</name>
<protein>
    <submittedName>
        <fullName evidence="2">Secreted protein</fullName>
    </submittedName>
</protein>
<feature type="region of interest" description="Disordered" evidence="1">
    <location>
        <begin position="1"/>
        <end position="23"/>
    </location>
</feature>
<accession>A0A0M4DR70</accession>
<evidence type="ECO:0000313" key="2">
    <source>
        <dbReference type="EMBL" id="ALC20857.1"/>
    </source>
</evidence>
<sequence>MYGAVARSLPGRERDGQATYPTDAEYGTVSDDCPICLVGEPLLWDQLPALAGVVVGAAGSYLATSLTERSRWRRAKAERWDQKRLDTYASYANALKHQINIAQRMSAARGFHHAVDPLPPEEGLAQLVEAEARRAAEWESVLLVGDAETIGAARTWHEAVWNVELYARGRKEDQAGWEKSVARMSEARDAFYALARRDLGITGPPPPSGSWPRPWQHEDAPG</sequence>
<dbReference type="Proteomes" id="UP000060513">
    <property type="component" value="Chromosome"/>
</dbReference>
<reference evidence="2 3" key="1">
    <citation type="submission" date="2015-08" db="EMBL/GenBank/DDBJ databases">
        <title>Genome sequence of the pristinamycin over-producing bacterium Streptomyces pristinaespiralis HCCB10218.</title>
        <authorList>
            <person name="Tian J."/>
            <person name="Yang J."/>
            <person name="Li L."/>
            <person name="Ruan L."/>
            <person name="Wei W."/>
            <person name="Zheng G."/>
            <person name="Wei Z."/>
            <person name="Yang S."/>
            <person name="Ge M."/>
            <person name="Jiang W."/>
            <person name="Lu Y."/>
        </authorList>
    </citation>
    <scope>NUCLEOTIDE SEQUENCE [LARGE SCALE GENOMIC DNA]</scope>
    <source>
        <strain evidence="2 3">HCCB 10218</strain>
    </source>
</reference>
<feature type="region of interest" description="Disordered" evidence="1">
    <location>
        <begin position="198"/>
        <end position="222"/>
    </location>
</feature>
<dbReference type="AlphaFoldDB" id="A0A0M4DR70"/>
<proteinExistence type="predicted"/>